<dbReference type="AlphaFoldDB" id="A0A0A9ETJ9"/>
<sequence length="84" mass="9479">MHKSNEKSNAINASSRCLITPPLSSLFPFPQANHPHPNQAIRVARERGHRRFLSFFRFLFPSTIRSRSDPAPLALASTLYPPPL</sequence>
<name>A0A0A9ETJ9_ARUDO</name>
<reference evidence="1" key="2">
    <citation type="journal article" date="2015" name="Data Brief">
        <title>Shoot transcriptome of the giant reed, Arundo donax.</title>
        <authorList>
            <person name="Barrero R.A."/>
            <person name="Guerrero F.D."/>
            <person name="Moolhuijzen P."/>
            <person name="Goolsby J.A."/>
            <person name="Tidwell J."/>
            <person name="Bellgard S.E."/>
            <person name="Bellgard M.I."/>
        </authorList>
    </citation>
    <scope>NUCLEOTIDE SEQUENCE</scope>
    <source>
        <tissue evidence="1">Shoot tissue taken approximately 20 cm above the soil surface</tissue>
    </source>
</reference>
<reference evidence="1" key="1">
    <citation type="submission" date="2014-09" db="EMBL/GenBank/DDBJ databases">
        <authorList>
            <person name="Magalhaes I.L.F."/>
            <person name="Oliveira U."/>
            <person name="Santos F.R."/>
            <person name="Vidigal T.H.D.A."/>
            <person name="Brescovit A.D."/>
            <person name="Santos A.J."/>
        </authorList>
    </citation>
    <scope>NUCLEOTIDE SEQUENCE</scope>
    <source>
        <tissue evidence="1">Shoot tissue taken approximately 20 cm above the soil surface</tissue>
    </source>
</reference>
<dbReference type="EMBL" id="GBRH01194469">
    <property type="protein sequence ID" value="JAE03427.1"/>
    <property type="molecule type" value="Transcribed_RNA"/>
</dbReference>
<accession>A0A0A9ETJ9</accession>
<proteinExistence type="predicted"/>
<protein>
    <submittedName>
        <fullName evidence="1">AtALMT9 (Aluminum-activated malate transporter 9)</fullName>
    </submittedName>
</protein>
<evidence type="ECO:0000313" key="1">
    <source>
        <dbReference type="EMBL" id="JAE03427.1"/>
    </source>
</evidence>
<organism evidence="1">
    <name type="scientific">Arundo donax</name>
    <name type="common">Giant reed</name>
    <name type="synonym">Donax arundinaceus</name>
    <dbReference type="NCBI Taxonomy" id="35708"/>
    <lineage>
        <taxon>Eukaryota</taxon>
        <taxon>Viridiplantae</taxon>
        <taxon>Streptophyta</taxon>
        <taxon>Embryophyta</taxon>
        <taxon>Tracheophyta</taxon>
        <taxon>Spermatophyta</taxon>
        <taxon>Magnoliopsida</taxon>
        <taxon>Liliopsida</taxon>
        <taxon>Poales</taxon>
        <taxon>Poaceae</taxon>
        <taxon>PACMAD clade</taxon>
        <taxon>Arundinoideae</taxon>
        <taxon>Arundineae</taxon>
        <taxon>Arundo</taxon>
    </lineage>
</organism>